<evidence type="ECO:0000313" key="1">
    <source>
        <dbReference type="EMBL" id="SVC45608.1"/>
    </source>
</evidence>
<sequence>MLLYFISKLAAQEFQSLVPENQ</sequence>
<organism evidence="1">
    <name type="scientific">marine metagenome</name>
    <dbReference type="NCBI Taxonomy" id="408172"/>
    <lineage>
        <taxon>unclassified sequences</taxon>
        <taxon>metagenomes</taxon>
        <taxon>ecological metagenomes</taxon>
    </lineage>
</organism>
<accession>A0A382MAN1</accession>
<gene>
    <name evidence="1" type="ORF">METZ01_LOCUS298462</name>
</gene>
<proteinExistence type="predicted"/>
<dbReference type="AlphaFoldDB" id="A0A382MAN1"/>
<protein>
    <submittedName>
        <fullName evidence="1">Uncharacterized protein</fullName>
    </submittedName>
</protein>
<reference evidence="1" key="1">
    <citation type="submission" date="2018-05" db="EMBL/GenBank/DDBJ databases">
        <authorList>
            <person name="Lanie J.A."/>
            <person name="Ng W.-L."/>
            <person name="Kazmierczak K.M."/>
            <person name="Andrzejewski T.M."/>
            <person name="Davidsen T.M."/>
            <person name="Wayne K.J."/>
            <person name="Tettelin H."/>
            <person name="Glass J.I."/>
            <person name="Rusch D."/>
            <person name="Podicherti R."/>
            <person name="Tsui H.-C.T."/>
            <person name="Winkler M.E."/>
        </authorList>
    </citation>
    <scope>NUCLEOTIDE SEQUENCE</scope>
</reference>
<feature type="non-terminal residue" evidence="1">
    <location>
        <position position="22"/>
    </location>
</feature>
<name>A0A382MAN1_9ZZZZ</name>
<dbReference type="EMBL" id="UINC01092218">
    <property type="protein sequence ID" value="SVC45608.1"/>
    <property type="molecule type" value="Genomic_DNA"/>
</dbReference>